<evidence type="ECO:0000256" key="8">
    <source>
        <dbReference type="RuleBase" id="RU367155"/>
    </source>
</evidence>
<evidence type="ECO:0000256" key="3">
    <source>
        <dbReference type="ARBA" id="ARBA00023125"/>
    </source>
</evidence>
<evidence type="ECO:0000313" key="11">
    <source>
        <dbReference type="Proteomes" id="UP001374535"/>
    </source>
</evidence>
<keyword evidence="2 8" id="KW-0805">Transcription regulation</keyword>
<proteinExistence type="inferred from homology"/>
<evidence type="ECO:0000256" key="5">
    <source>
        <dbReference type="ARBA" id="ARBA00023163"/>
    </source>
</evidence>
<organism evidence="10 11">
    <name type="scientific">Vigna mungo</name>
    <name type="common">Black gram</name>
    <name type="synonym">Phaseolus mungo</name>
    <dbReference type="NCBI Taxonomy" id="3915"/>
    <lineage>
        <taxon>Eukaryota</taxon>
        <taxon>Viridiplantae</taxon>
        <taxon>Streptophyta</taxon>
        <taxon>Embryophyta</taxon>
        <taxon>Tracheophyta</taxon>
        <taxon>Spermatophyta</taxon>
        <taxon>Magnoliopsida</taxon>
        <taxon>eudicotyledons</taxon>
        <taxon>Gunneridae</taxon>
        <taxon>Pentapetalae</taxon>
        <taxon>rosids</taxon>
        <taxon>fabids</taxon>
        <taxon>Fabales</taxon>
        <taxon>Fabaceae</taxon>
        <taxon>Papilionoideae</taxon>
        <taxon>50 kb inversion clade</taxon>
        <taxon>NPAAA clade</taxon>
        <taxon>indigoferoid/millettioid clade</taxon>
        <taxon>Phaseoleae</taxon>
        <taxon>Vigna</taxon>
    </lineage>
</organism>
<reference evidence="10 11" key="1">
    <citation type="journal article" date="2023" name="Life. Sci Alliance">
        <title>Evolutionary insights into 3D genome organization and epigenetic landscape of Vigna mungo.</title>
        <authorList>
            <person name="Junaid A."/>
            <person name="Singh B."/>
            <person name="Bhatia S."/>
        </authorList>
    </citation>
    <scope>NUCLEOTIDE SEQUENCE [LARGE SCALE GENOMIC DNA]</scope>
    <source>
        <strain evidence="10">Urdbean</strain>
    </source>
</reference>
<sequence length="252" mass="27919">MRNSEGRLRGECRRRRPKAQGLRKGVEFDIPCLTFKPLKLETIALSFKIWEFAMWKAHTPYPCGDPYFASSIVAYGPQAIMLGLASTRIALPVELAEDGPIYVNAKQYHGILRRRQSRAKLEAQNKLIKSRKPYLHESRHRHALKRVRGSGGRFLSAKQLQESNAEHVDDNSHSGQKKDASEVESHNSRTAENASITFTAISGLTTMSSNSLNFRQPEHNFLGNSSNMGGSSQCSGGLTFGGGTRQCASVGR</sequence>
<evidence type="ECO:0000313" key="10">
    <source>
        <dbReference type="EMBL" id="WVZ12460.1"/>
    </source>
</evidence>
<feature type="compositionally biased region" description="Basic and acidic residues" evidence="9">
    <location>
        <begin position="164"/>
        <end position="189"/>
    </location>
</feature>
<dbReference type="PROSITE" id="PS00686">
    <property type="entry name" value="NFYA_HAP2_1"/>
    <property type="match status" value="1"/>
</dbReference>
<evidence type="ECO:0000256" key="1">
    <source>
        <dbReference type="ARBA" id="ARBA00004123"/>
    </source>
</evidence>
<keyword evidence="11" id="KW-1185">Reference proteome</keyword>
<dbReference type="SMART" id="SM00521">
    <property type="entry name" value="CBF"/>
    <property type="match status" value="1"/>
</dbReference>
<keyword evidence="3 8" id="KW-0238">DNA-binding</keyword>
<keyword evidence="5 8" id="KW-0804">Transcription</keyword>
<gene>
    <name evidence="10" type="ORF">V8G54_016990</name>
</gene>
<evidence type="ECO:0000256" key="7">
    <source>
        <dbReference type="ARBA" id="ARBA00025911"/>
    </source>
</evidence>
<dbReference type="EMBL" id="CP144696">
    <property type="protein sequence ID" value="WVZ12460.1"/>
    <property type="molecule type" value="Genomic_DNA"/>
</dbReference>
<dbReference type="GO" id="GO:0003677">
    <property type="term" value="F:DNA binding"/>
    <property type="evidence" value="ECO:0007669"/>
    <property type="project" value="UniProtKB-KW"/>
</dbReference>
<keyword evidence="4" id="KW-0010">Activator</keyword>
<dbReference type="PROSITE" id="PS51152">
    <property type="entry name" value="NFYA_HAP2_2"/>
    <property type="match status" value="1"/>
</dbReference>
<evidence type="ECO:0000256" key="2">
    <source>
        <dbReference type="ARBA" id="ARBA00023015"/>
    </source>
</evidence>
<dbReference type="AlphaFoldDB" id="A0AAQ3NP09"/>
<feature type="region of interest" description="Disordered" evidence="9">
    <location>
        <begin position="160"/>
        <end position="191"/>
    </location>
</feature>
<dbReference type="InterPro" id="IPR001289">
    <property type="entry name" value="NFYA"/>
</dbReference>
<dbReference type="GO" id="GO:0003700">
    <property type="term" value="F:DNA-binding transcription factor activity"/>
    <property type="evidence" value="ECO:0007669"/>
    <property type="project" value="UniProtKB-UniRule"/>
</dbReference>
<dbReference type="Proteomes" id="UP001374535">
    <property type="component" value="Chromosome 5"/>
</dbReference>
<comment type="subcellular location">
    <subcellularLocation>
        <location evidence="1 8">Nucleus</location>
    </subcellularLocation>
</comment>
<dbReference type="GO" id="GO:0016602">
    <property type="term" value="C:CCAAT-binding factor complex"/>
    <property type="evidence" value="ECO:0007669"/>
    <property type="project" value="InterPro"/>
</dbReference>
<keyword evidence="6 8" id="KW-0539">Nucleus</keyword>
<comment type="similarity">
    <text evidence="8">Belongs to the NFYA/HAP2 subunit family.</text>
</comment>
<evidence type="ECO:0000256" key="4">
    <source>
        <dbReference type="ARBA" id="ARBA00023159"/>
    </source>
</evidence>
<comment type="subunit">
    <text evidence="7">Heterotrimeric transcription factor composed of three components, NF-YA, NF-YB and NF-YC. NF-YB and NF-YC must interact and dimerize for NF-YA association and DNA binding.</text>
</comment>
<protein>
    <recommendedName>
        <fullName evidence="8">Nuclear transcription factor Y subunit</fullName>
    </recommendedName>
</protein>
<dbReference type="Gene3D" id="6.10.250.2430">
    <property type="match status" value="1"/>
</dbReference>
<dbReference type="PRINTS" id="PR00616">
    <property type="entry name" value="CCAATSUBUNTB"/>
</dbReference>
<accession>A0AAQ3NP09</accession>
<comment type="function">
    <text evidence="8">Component of the sequence-specific heterotrimeric transcription factor (NF-Y) which specifically recognizes a 5'-CCAAT-3' box motif found in the promoters of its target genes.</text>
</comment>
<dbReference type="InterPro" id="IPR018362">
    <property type="entry name" value="CCAAT-binding_factor_CS"/>
</dbReference>
<evidence type="ECO:0000256" key="9">
    <source>
        <dbReference type="SAM" id="MobiDB-lite"/>
    </source>
</evidence>
<name>A0AAQ3NP09_VIGMU</name>
<evidence type="ECO:0000256" key="6">
    <source>
        <dbReference type="ARBA" id="ARBA00023242"/>
    </source>
</evidence>
<dbReference type="PANTHER" id="PTHR12632">
    <property type="entry name" value="TRANSCRIPTION FACTOR NF-Y ALPHA-RELATED"/>
    <property type="match status" value="1"/>
</dbReference>
<dbReference type="Pfam" id="PF02045">
    <property type="entry name" value="CBFB_NFYA"/>
    <property type="match status" value="1"/>
</dbReference>